<dbReference type="EMBL" id="CP018228">
    <property type="protein sequence ID" value="API52275.1"/>
    <property type="molecule type" value="Genomic_DNA"/>
</dbReference>
<name>A0A1B1C5D5_RHILE</name>
<dbReference type="Proteomes" id="UP000092691">
    <property type="component" value="Chromosome"/>
</dbReference>
<reference evidence="1 4" key="1">
    <citation type="submission" date="2016-06" db="EMBL/GenBank/DDBJ databases">
        <title>Microsymbionts genomes from the relict species Vavilovia formosa.</title>
        <authorList>
            <person name="Chirak E."/>
            <person name="Kimeklis A."/>
            <person name="Andronov E."/>
        </authorList>
    </citation>
    <scope>NUCLEOTIDE SEQUENCE [LARGE SCALE GENOMIC DNA]</scope>
    <source>
        <strain evidence="1 4">Vaf10</strain>
    </source>
</reference>
<protein>
    <submittedName>
        <fullName evidence="1">Uncharacterized protein</fullName>
    </submittedName>
</protein>
<evidence type="ECO:0000313" key="2">
    <source>
        <dbReference type="EMBL" id="API52275.1"/>
    </source>
</evidence>
<evidence type="ECO:0000313" key="4">
    <source>
        <dbReference type="Proteomes" id="UP000092691"/>
    </source>
</evidence>
<reference evidence="3" key="3">
    <citation type="submission" date="2020-04" db="EMBL/GenBank/DDBJ databases">
        <title>Global-level population genomics supports evidence of horizontal gene transfer on evolution of Rhizobia in Lentils.</title>
        <authorList>
            <person name="Gai Y."/>
            <person name="Cook D."/>
            <person name="Riely B."/>
        </authorList>
    </citation>
    <scope>NUCLEOTIDE SEQUENCE</scope>
    <source>
        <strain evidence="3">Derici101B</strain>
    </source>
</reference>
<sequence>MADMKHNLTCRQSLASAFQALSDEAVKAGWSEGDVALALAELAEERVIEVTAKVIMEGSVHPQLIAAGGGRNS</sequence>
<accession>A0A1B1C5D5</accession>
<dbReference type="OrthoDB" id="8403760at2"/>
<proteinExistence type="predicted"/>
<gene>
    <name evidence="1" type="ORF">BA011_04125</name>
    <name evidence="2" type="ORF">BMW22_12155</name>
    <name evidence="3" type="ORF">HFO42_25550</name>
</gene>
<dbReference type="AlphaFoldDB" id="A0A1B1C5D5"/>
<dbReference type="EMBL" id="JAAXEP010000014">
    <property type="protein sequence ID" value="MBY5631427.1"/>
    <property type="molecule type" value="Genomic_DNA"/>
</dbReference>
<evidence type="ECO:0000313" key="3">
    <source>
        <dbReference type="EMBL" id="MBY5631427.1"/>
    </source>
</evidence>
<dbReference type="EMBL" id="CP016286">
    <property type="protein sequence ID" value="ANP85005.1"/>
    <property type="molecule type" value="Genomic_DNA"/>
</dbReference>
<dbReference type="RefSeq" id="WP_017990988.1">
    <property type="nucleotide sequence ID" value="NZ_CP016286.1"/>
</dbReference>
<dbReference type="Proteomes" id="UP000183050">
    <property type="component" value="Chromosome"/>
</dbReference>
<reference evidence="2 5" key="2">
    <citation type="submission" date="2016-11" db="EMBL/GenBank/DDBJ databases">
        <title>Rhizobium leguminosarum bv. viciae strain Vaf12 isolated from Vavilovia formosa root nodules from Russia, Dagestan.</title>
        <authorList>
            <person name="Kimeklis A."/>
        </authorList>
    </citation>
    <scope>NUCLEOTIDE SEQUENCE [LARGE SCALE GENOMIC DNA]</scope>
    <source>
        <strain evidence="2 5">Vaf-108</strain>
    </source>
</reference>
<evidence type="ECO:0000313" key="1">
    <source>
        <dbReference type="EMBL" id="ANP85005.1"/>
    </source>
</evidence>
<dbReference type="Proteomes" id="UP000825699">
    <property type="component" value="Unassembled WGS sequence"/>
</dbReference>
<organism evidence="1 4">
    <name type="scientific">Rhizobium leguminosarum</name>
    <dbReference type="NCBI Taxonomy" id="384"/>
    <lineage>
        <taxon>Bacteria</taxon>
        <taxon>Pseudomonadati</taxon>
        <taxon>Pseudomonadota</taxon>
        <taxon>Alphaproteobacteria</taxon>
        <taxon>Hyphomicrobiales</taxon>
        <taxon>Rhizobiaceae</taxon>
        <taxon>Rhizobium/Agrobacterium group</taxon>
        <taxon>Rhizobium</taxon>
    </lineage>
</organism>
<evidence type="ECO:0000313" key="5">
    <source>
        <dbReference type="Proteomes" id="UP000183050"/>
    </source>
</evidence>